<dbReference type="AlphaFoldDB" id="A0A7W9EQ66"/>
<proteinExistence type="predicted"/>
<sequence length="125" mass="13192">MLDHSALGAAIACVNNAVWPVSIYVDDIIVSSHDVATVDHALSEIRAAADASGFVINDAKSDGPAAEITAFNIHIGSRRMEIAADRMVEFLENIQGGSDEQVAGILNYVGSVNEGQRELLVAGRD</sequence>
<evidence type="ECO:0000313" key="1">
    <source>
        <dbReference type="EMBL" id="MBB5706303.1"/>
    </source>
</evidence>
<protein>
    <recommendedName>
        <fullName evidence="3">Reverse transcriptase domain-containing protein</fullName>
    </recommendedName>
</protein>
<dbReference type="Proteomes" id="UP000537161">
    <property type="component" value="Unassembled WGS sequence"/>
</dbReference>
<evidence type="ECO:0008006" key="3">
    <source>
        <dbReference type="Google" id="ProtNLM"/>
    </source>
</evidence>
<gene>
    <name evidence="1" type="ORF">FHR21_001647</name>
</gene>
<name>A0A7W9EQ66_9SPHN</name>
<keyword evidence="2" id="KW-1185">Reference proteome</keyword>
<dbReference type="EMBL" id="JACIJH010000003">
    <property type="protein sequence ID" value="MBB5706303.1"/>
    <property type="molecule type" value="Genomic_DNA"/>
</dbReference>
<dbReference type="RefSeq" id="WP_169799620.1">
    <property type="nucleotide sequence ID" value="NZ_JACIJH010000003.1"/>
</dbReference>
<comment type="caution">
    <text evidence="1">The sequence shown here is derived from an EMBL/GenBank/DDBJ whole genome shotgun (WGS) entry which is preliminary data.</text>
</comment>
<evidence type="ECO:0000313" key="2">
    <source>
        <dbReference type="Proteomes" id="UP000537161"/>
    </source>
</evidence>
<accession>A0A7W9EQ66</accession>
<reference evidence="1 2" key="1">
    <citation type="submission" date="2020-08" db="EMBL/GenBank/DDBJ databases">
        <title>Genomic Encyclopedia of Type Strains, Phase IV (KMG-IV): sequencing the most valuable type-strain genomes for metagenomic binning, comparative biology and taxonomic classification.</title>
        <authorList>
            <person name="Goeker M."/>
        </authorList>
    </citation>
    <scope>NUCLEOTIDE SEQUENCE [LARGE SCALE GENOMIC DNA]</scope>
    <source>
        <strain evidence="1 2">DSM 27163</strain>
    </source>
</reference>
<organism evidence="1 2">
    <name type="scientific">Sphingopyxis panaciterrulae</name>
    <dbReference type="NCBI Taxonomy" id="462372"/>
    <lineage>
        <taxon>Bacteria</taxon>
        <taxon>Pseudomonadati</taxon>
        <taxon>Pseudomonadota</taxon>
        <taxon>Alphaproteobacteria</taxon>
        <taxon>Sphingomonadales</taxon>
        <taxon>Sphingomonadaceae</taxon>
        <taxon>Sphingopyxis</taxon>
    </lineage>
</organism>